<reference evidence="2 3" key="1">
    <citation type="submission" date="2017-06" db="EMBL/GenBank/DDBJ databases">
        <title>A platform for efficient transgenesis in Macrostomum lignano, a flatworm model organism for stem cell research.</title>
        <authorList>
            <person name="Berezikov E."/>
        </authorList>
    </citation>
    <scope>NUCLEOTIDE SEQUENCE [LARGE SCALE GENOMIC DNA]</scope>
    <source>
        <strain evidence="2">DV1</strain>
        <tissue evidence="2">Whole organism</tissue>
    </source>
</reference>
<dbReference type="Proteomes" id="UP000215902">
    <property type="component" value="Unassembled WGS sequence"/>
</dbReference>
<proteinExistence type="predicted"/>
<evidence type="ECO:0000313" key="3">
    <source>
        <dbReference type="Proteomes" id="UP000215902"/>
    </source>
</evidence>
<gene>
    <name evidence="2" type="ORF">BOX15_Mlig015825g2</name>
</gene>
<feature type="compositionally biased region" description="Polar residues" evidence="1">
    <location>
        <begin position="220"/>
        <end position="231"/>
    </location>
</feature>
<accession>A0A267FA92</accession>
<organism evidence="2 3">
    <name type="scientific">Macrostomum lignano</name>
    <dbReference type="NCBI Taxonomy" id="282301"/>
    <lineage>
        <taxon>Eukaryota</taxon>
        <taxon>Metazoa</taxon>
        <taxon>Spiralia</taxon>
        <taxon>Lophotrochozoa</taxon>
        <taxon>Platyhelminthes</taxon>
        <taxon>Rhabditophora</taxon>
        <taxon>Macrostomorpha</taxon>
        <taxon>Macrostomida</taxon>
        <taxon>Macrostomidae</taxon>
        <taxon>Macrostomum</taxon>
    </lineage>
</organism>
<feature type="compositionally biased region" description="Polar residues" evidence="1">
    <location>
        <begin position="156"/>
        <end position="182"/>
    </location>
</feature>
<dbReference type="AlphaFoldDB" id="A0A267FA92"/>
<comment type="caution">
    <text evidence="2">The sequence shown here is derived from an EMBL/GenBank/DDBJ whole genome shotgun (WGS) entry which is preliminary data.</text>
</comment>
<evidence type="ECO:0000256" key="1">
    <source>
        <dbReference type="SAM" id="MobiDB-lite"/>
    </source>
</evidence>
<name>A0A267FA92_9PLAT</name>
<feature type="compositionally biased region" description="Low complexity" evidence="1">
    <location>
        <begin position="238"/>
        <end position="250"/>
    </location>
</feature>
<keyword evidence="3" id="KW-1185">Reference proteome</keyword>
<protein>
    <submittedName>
        <fullName evidence="2">Uncharacterized protein</fullName>
    </submittedName>
</protein>
<feature type="non-terminal residue" evidence="2">
    <location>
        <position position="1"/>
    </location>
</feature>
<feature type="region of interest" description="Disordered" evidence="1">
    <location>
        <begin position="156"/>
        <end position="284"/>
    </location>
</feature>
<dbReference type="EMBL" id="NIVC01001221">
    <property type="protein sequence ID" value="PAA70623.1"/>
    <property type="molecule type" value="Genomic_DNA"/>
</dbReference>
<sequence length="284" mass="32090">SLSRLRSVCLSPSKYNIAHFNYSRLCIVAAIAKTQGTKIHRRDSFTHSRPTMSNSDLQRRVETIQKSFQDLCQPENLAQFNEFYSLMDGQDLPVAARMFIFDQGILSLDNMNAKHHQLIDKMEQAVSLGFSVKCMKDFVEMCLTDTYDYPSSELTASAPQAGSNSLQSAPARLTPQTSSFSPSLPKHPQMQEQAARVSQDPGYYSHEQYQPPYLLHQGNKPRSFSIPHNSYQQPQPPQQSKSNPSSPAKPSKAKKLVELFLYPENSAKKSAKKRDARDRKGHYT</sequence>
<evidence type="ECO:0000313" key="2">
    <source>
        <dbReference type="EMBL" id="PAA70623.1"/>
    </source>
</evidence>